<dbReference type="EMBL" id="JAINZZ010000105">
    <property type="protein sequence ID" value="MBY8883073.1"/>
    <property type="molecule type" value="Genomic_DNA"/>
</dbReference>
<feature type="signal peptide" evidence="3">
    <location>
        <begin position="1"/>
        <end position="32"/>
    </location>
</feature>
<keyword evidence="1 3" id="KW-0732">Signal</keyword>
<sequence>MFALPPPRPGARRGSRLLAVCTVAAAAAGAMAVAPAGAARADSAAPHRAGVPVQRPALRPPTLRLPTGQRPSGRAAATAAPGLTTPRFDADGDGHQDLLSQDADGTVNIWSSGQSSDTAWSSPGMSPVRFRELLTPGVMTSDQTGPQLLSLTQSGQLTLWNLTDFPYSPLWTGTGWQIYNQVVAVGDIDGNGFGDLLARTPSGDLFLYAGTGDSTAPFADPVEVGHGFGVYDQLVGAGDITGTGHETLVARDLDGNLWMYALDGTAAAPLAPRVKIGSGWNTYNQLIGFGDDPSSIGGLMGRTLTGDLYAYQGDGSGTGTLTPRRLVGTGWNRSWVSDQGHPSLFGKADLYGLTSGGDLYHYAGTDTGGLTPRTMVGLSRQWLDTHLLTTVSLTDYDERSLLEIDHDTLYNLWDSFTGVTSTGWSGYGTVIGPGDLNGDGNSDMLARDTSGVLWLRAGTGDARFATRIRIGAGWNVYDRIAGAGDINGDGLPDIVARDPAGGHLYLYLGTGVGSAPFQPRIDIGAGWNAYTGIAAPGDLDGDGRADIVAVTPGGLLYRYSGSGHGGTATFKARVEIGTAGWNAYADLF</sequence>
<accession>A0ABS7QIS8</accession>
<dbReference type="RefSeq" id="WP_222969954.1">
    <property type="nucleotide sequence ID" value="NZ_JAINZZ010000105.1"/>
</dbReference>
<evidence type="ECO:0000256" key="1">
    <source>
        <dbReference type="ARBA" id="ARBA00022729"/>
    </source>
</evidence>
<keyword evidence="5" id="KW-1185">Reference proteome</keyword>
<name>A0ABS7QIS8_9ACTN</name>
<proteinExistence type="predicted"/>
<feature type="region of interest" description="Disordered" evidence="2">
    <location>
        <begin position="50"/>
        <end position="87"/>
    </location>
</feature>
<dbReference type="SUPFAM" id="SSF89372">
    <property type="entry name" value="Fucose-specific lectin"/>
    <property type="match status" value="1"/>
</dbReference>
<dbReference type="InterPro" id="IPR013517">
    <property type="entry name" value="FG-GAP"/>
</dbReference>
<dbReference type="InterPro" id="IPR028994">
    <property type="entry name" value="Integrin_alpha_N"/>
</dbReference>
<dbReference type="Proteomes" id="UP000778578">
    <property type="component" value="Unassembled WGS sequence"/>
</dbReference>
<dbReference type="Pfam" id="PF13517">
    <property type="entry name" value="FG-GAP_3"/>
    <property type="match status" value="1"/>
</dbReference>
<evidence type="ECO:0000313" key="4">
    <source>
        <dbReference type="EMBL" id="MBY8883073.1"/>
    </source>
</evidence>
<dbReference type="SUPFAM" id="SSF69318">
    <property type="entry name" value="Integrin alpha N-terminal domain"/>
    <property type="match status" value="1"/>
</dbReference>
<dbReference type="Gene3D" id="2.115.10.10">
    <property type="entry name" value="Tachylectin 2"/>
    <property type="match status" value="2"/>
</dbReference>
<feature type="chain" id="PRO_5046859287" evidence="3">
    <location>
        <begin position="33"/>
        <end position="588"/>
    </location>
</feature>
<dbReference type="PANTHER" id="PTHR46580:SF4">
    <property type="entry name" value="ATP_GTP-BINDING PROTEIN"/>
    <property type="match status" value="1"/>
</dbReference>
<evidence type="ECO:0000256" key="3">
    <source>
        <dbReference type="SAM" id="SignalP"/>
    </source>
</evidence>
<protein>
    <submittedName>
        <fullName evidence="4">VCBS repeat-containing protein</fullName>
    </submittedName>
</protein>
<evidence type="ECO:0000256" key="2">
    <source>
        <dbReference type="SAM" id="MobiDB-lite"/>
    </source>
</evidence>
<dbReference type="PANTHER" id="PTHR46580">
    <property type="entry name" value="SENSOR KINASE-RELATED"/>
    <property type="match status" value="1"/>
</dbReference>
<reference evidence="4 5" key="1">
    <citation type="submission" date="2021-08" db="EMBL/GenBank/DDBJ databases">
        <title>WGS of actinomycetes from Thailand.</title>
        <authorList>
            <person name="Thawai C."/>
        </authorList>
    </citation>
    <scope>NUCLEOTIDE SEQUENCE [LARGE SCALE GENOMIC DNA]</scope>
    <source>
        <strain evidence="4 5">PLK6-54</strain>
    </source>
</reference>
<gene>
    <name evidence="4" type="ORF">K7862_36380</name>
</gene>
<organism evidence="4 5">
    <name type="scientific">Actinacidiphila acidipaludis</name>
    <dbReference type="NCBI Taxonomy" id="2873382"/>
    <lineage>
        <taxon>Bacteria</taxon>
        <taxon>Bacillati</taxon>
        <taxon>Actinomycetota</taxon>
        <taxon>Actinomycetes</taxon>
        <taxon>Kitasatosporales</taxon>
        <taxon>Streptomycetaceae</taxon>
        <taxon>Actinacidiphila</taxon>
    </lineage>
</organism>
<comment type="caution">
    <text evidence="4">The sequence shown here is derived from an EMBL/GenBank/DDBJ whole genome shotgun (WGS) entry which is preliminary data.</text>
</comment>
<evidence type="ECO:0000313" key="5">
    <source>
        <dbReference type="Proteomes" id="UP000778578"/>
    </source>
</evidence>